<protein>
    <recommendedName>
        <fullName evidence="4">DUF1983 domain-containing protein</fullName>
    </recommendedName>
</protein>
<accession>A0ABX4ZRV8</accession>
<feature type="coiled-coil region" evidence="1">
    <location>
        <begin position="19"/>
        <end position="149"/>
    </location>
</feature>
<dbReference type="EMBL" id="PQVI01000086">
    <property type="protein sequence ID" value="POY42239.1"/>
    <property type="molecule type" value="Genomic_DNA"/>
</dbReference>
<dbReference type="Proteomes" id="UP000237229">
    <property type="component" value="Unassembled WGS sequence"/>
</dbReference>
<proteinExistence type="predicted"/>
<sequence length="274" mass="29699">MGLKLYVELLDEINWPCKKGKLYQRLAAAQKELEQVQSVLAECQEKGDSADTSALEAKIVGLESEIENLTSQITDLTDLLTRTQSDLVTAQSDLAISQAELKSITAQAESAQSELDSMRELLTQARSELAITQAQLAEARDKAKSIERQPAPRPQWGISNLTVIQTNNYVKAVVAVYDVTGENTVPETMVPDYFWVNGSGSTLEVLDSQLIGRGRMYTIRLTDSHGHRNVVNAGEIGISFSGGPSGSSLFGLTRIDGTNDDSAVFITAPLGSSY</sequence>
<comment type="caution">
    <text evidence="2">The sequence shown here is derived from an EMBL/GenBank/DDBJ whole genome shotgun (WGS) entry which is preliminary data.</text>
</comment>
<name>A0ABX4ZRV8_9PAST</name>
<organism evidence="2 3">
    <name type="scientific">Avibacterium endocarditidis</name>
    <dbReference type="NCBI Taxonomy" id="380674"/>
    <lineage>
        <taxon>Bacteria</taxon>
        <taxon>Pseudomonadati</taxon>
        <taxon>Pseudomonadota</taxon>
        <taxon>Gammaproteobacteria</taxon>
        <taxon>Pasteurellales</taxon>
        <taxon>Pasteurellaceae</taxon>
        <taxon>Avibacterium</taxon>
    </lineage>
</organism>
<dbReference type="SUPFAM" id="SSF57997">
    <property type="entry name" value="Tropomyosin"/>
    <property type="match status" value="1"/>
</dbReference>
<keyword evidence="3" id="KW-1185">Reference proteome</keyword>
<gene>
    <name evidence="2" type="ORF">C3Z13_06915</name>
</gene>
<reference evidence="2 3" key="1">
    <citation type="submission" date="2018-02" db="EMBL/GenBank/DDBJ databases">
        <title>Classification genera of Pasteurellaceae by whole genome sequence comparison.</title>
        <authorList>
            <person name="Christensen H."/>
        </authorList>
    </citation>
    <scope>NUCLEOTIDE SEQUENCE [LARGE SCALE GENOMIC DNA]</scope>
    <source>
        <strain evidence="2 3">20186H4H1</strain>
    </source>
</reference>
<evidence type="ECO:0000256" key="1">
    <source>
        <dbReference type="SAM" id="Coils"/>
    </source>
</evidence>
<dbReference type="RefSeq" id="WP_103855444.1">
    <property type="nucleotide sequence ID" value="NZ_CBCSDH010000011.1"/>
</dbReference>
<evidence type="ECO:0000313" key="2">
    <source>
        <dbReference type="EMBL" id="POY42239.1"/>
    </source>
</evidence>
<evidence type="ECO:0008006" key="4">
    <source>
        <dbReference type="Google" id="ProtNLM"/>
    </source>
</evidence>
<evidence type="ECO:0000313" key="3">
    <source>
        <dbReference type="Proteomes" id="UP000237229"/>
    </source>
</evidence>
<dbReference type="PANTHER" id="PTHR43941">
    <property type="entry name" value="STRUCTURAL MAINTENANCE OF CHROMOSOMES PROTEIN 2"/>
    <property type="match status" value="1"/>
</dbReference>
<keyword evidence="1" id="KW-0175">Coiled coil</keyword>
<dbReference type="Gene3D" id="1.10.287.1490">
    <property type="match status" value="1"/>
</dbReference>